<dbReference type="GO" id="GO:0005524">
    <property type="term" value="F:ATP binding"/>
    <property type="evidence" value="ECO:0007669"/>
    <property type="project" value="UniProtKB-UniRule"/>
</dbReference>
<dbReference type="GO" id="GO:0046872">
    <property type="term" value="F:metal ion binding"/>
    <property type="evidence" value="ECO:0007669"/>
    <property type="project" value="UniProtKB-KW"/>
</dbReference>
<proteinExistence type="inferred from homology"/>
<dbReference type="NCBIfam" id="NF006630">
    <property type="entry name" value="PRK09200.1"/>
    <property type="match status" value="1"/>
</dbReference>
<dbReference type="GO" id="GO:0065002">
    <property type="term" value="P:intracellular protein transmembrane transport"/>
    <property type="evidence" value="ECO:0007669"/>
    <property type="project" value="UniProtKB-UniRule"/>
</dbReference>
<evidence type="ECO:0000256" key="17">
    <source>
        <dbReference type="SAM" id="MobiDB-lite"/>
    </source>
</evidence>
<dbReference type="EMBL" id="CVOU01000017">
    <property type="protein sequence ID" value="CRI24120.1"/>
    <property type="molecule type" value="Genomic_DNA"/>
</dbReference>
<keyword evidence="11 15" id="KW-0653">Protein transport</keyword>
<dbReference type="GO" id="GO:0005886">
    <property type="term" value="C:plasma membrane"/>
    <property type="evidence" value="ECO:0007669"/>
    <property type="project" value="UniProtKB-SubCell"/>
</dbReference>
<dbReference type="InterPro" id="IPR011115">
    <property type="entry name" value="SecA_DEAD"/>
</dbReference>
<dbReference type="GO" id="GO:0005829">
    <property type="term" value="C:cytosol"/>
    <property type="evidence" value="ECO:0007669"/>
    <property type="project" value="TreeGrafter"/>
</dbReference>
<keyword evidence="14 15" id="KW-0472">Membrane</keyword>
<dbReference type="PROSITE" id="PS01312">
    <property type="entry name" value="SECA"/>
    <property type="match status" value="1"/>
</dbReference>
<comment type="subcellular location">
    <subcellularLocation>
        <location evidence="15">Cell membrane</location>
        <topology evidence="15">Peripheral membrane protein</topology>
        <orientation evidence="15">Cytoplasmic side</orientation>
    </subcellularLocation>
    <subcellularLocation>
        <location evidence="2 15">Cytoplasm</location>
    </subcellularLocation>
    <text evidence="15">Distribution is 50-50.</text>
</comment>
<keyword evidence="9" id="KW-0862">Zinc</keyword>
<evidence type="ECO:0000256" key="7">
    <source>
        <dbReference type="ARBA" id="ARBA00022723"/>
    </source>
</evidence>
<feature type="binding site" evidence="15">
    <location>
        <position position="498"/>
    </location>
    <ligand>
        <name>ATP</name>
        <dbReference type="ChEBI" id="CHEBI:30616"/>
    </ligand>
</feature>
<dbReference type="PRINTS" id="PR00906">
    <property type="entry name" value="SECA"/>
</dbReference>
<protein>
    <recommendedName>
        <fullName evidence="15 16">Protein translocase subunit SecA</fullName>
        <ecNumber evidence="15">7.4.2.8</ecNumber>
    </recommendedName>
</protein>
<dbReference type="GO" id="GO:0006605">
    <property type="term" value="P:protein targeting"/>
    <property type="evidence" value="ECO:0007669"/>
    <property type="project" value="UniProtKB-UniRule"/>
</dbReference>
<evidence type="ECO:0000256" key="6">
    <source>
        <dbReference type="ARBA" id="ARBA00022490"/>
    </source>
</evidence>
<dbReference type="GO" id="GO:0017038">
    <property type="term" value="P:protein import"/>
    <property type="evidence" value="ECO:0007669"/>
    <property type="project" value="InterPro"/>
</dbReference>
<keyword evidence="7" id="KW-0479">Metal-binding</keyword>
<dbReference type="SUPFAM" id="SSF81767">
    <property type="entry name" value="Pre-protein crosslinking domain of SecA"/>
    <property type="match status" value="1"/>
</dbReference>
<dbReference type="InterPro" id="IPR011116">
    <property type="entry name" value="SecA_Wing/Scaffold"/>
</dbReference>
<dbReference type="GO" id="GO:0031522">
    <property type="term" value="C:cell envelope Sec protein transport complex"/>
    <property type="evidence" value="ECO:0007669"/>
    <property type="project" value="TreeGrafter"/>
</dbReference>
<dbReference type="InterPro" id="IPR001650">
    <property type="entry name" value="Helicase_C-like"/>
</dbReference>
<dbReference type="KEGG" id="suh:SAMSHR1132_06980"/>
<evidence type="ECO:0000256" key="14">
    <source>
        <dbReference type="ARBA" id="ARBA00023136"/>
    </source>
</evidence>
<evidence type="ECO:0000256" key="3">
    <source>
        <dbReference type="ARBA" id="ARBA00007650"/>
    </source>
</evidence>
<dbReference type="InterPro" id="IPR011130">
    <property type="entry name" value="SecA_preprotein_X-link_dom"/>
</dbReference>
<keyword evidence="5 15" id="KW-1003">Cell membrane</keyword>
<evidence type="ECO:0000256" key="2">
    <source>
        <dbReference type="ARBA" id="ARBA00004496"/>
    </source>
</evidence>
<evidence type="ECO:0000256" key="4">
    <source>
        <dbReference type="ARBA" id="ARBA00022448"/>
    </source>
</evidence>
<evidence type="ECO:0000259" key="19">
    <source>
        <dbReference type="PROSITE" id="PS51194"/>
    </source>
</evidence>
<keyword evidence="8 15" id="KW-0547">Nucleotide-binding</keyword>
<keyword evidence="10 15" id="KW-0067">ATP-binding</keyword>
<dbReference type="PROSITE" id="PS51194">
    <property type="entry name" value="HELICASE_CTER"/>
    <property type="match status" value="1"/>
</dbReference>
<dbReference type="GO" id="GO:0043952">
    <property type="term" value="P:protein transport by the Sec complex"/>
    <property type="evidence" value="ECO:0007669"/>
    <property type="project" value="TreeGrafter"/>
</dbReference>
<dbReference type="SUPFAM" id="SSF52540">
    <property type="entry name" value="P-loop containing nucleoside triphosphate hydrolases"/>
    <property type="match status" value="2"/>
</dbReference>
<feature type="domain" description="Helicase ATP-binding" evidence="18">
    <location>
        <begin position="93"/>
        <end position="251"/>
    </location>
</feature>
<feature type="domain" description="SecA family profile" evidence="20">
    <location>
        <begin position="1"/>
        <end position="576"/>
    </location>
</feature>
<dbReference type="PANTHER" id="PTHR30612:SF0">
    <property type="entry name" value="CHLOROPLAST PROTEIN-TRANSPORTING ATPASE"/>
    <property type="match status" value="1"/>
</dbReference>
<keyword evidence="6 15" id="KW-0963">Cytoplasm</keyword>
<dbReference type="CDD" id="cd18803">
    <property type="entry name" value="SF2_C_secA"/>
    <property type="match status" value="1"/>
</dbReference>
<evidence type="ECO:0000259" key="20">
    <source>
        <dbReference type="PROSITE" id="PS51196"/>
    </source>
</evidence>
<dbReference type="EC" id="7.4.2.8" evidence="15"/>
<evidence type="ECO:0000256" key="8">
    <source>
        <dbReference type="ARBA" id="ARBA00022741"/>
    </source>
</evidence>
<evidence type="ECO:0000256" key="15">
    <source>
        <dbReference type="HAMAP-Rule" id="MF_01382"/>
    </source>
</evidence>
<dbReference type="InterPro" id="IPR004027">
    <property type="entry name" value="SEC_C_motif"/>
</dbReference>
<evidence type="ECO:0000256" key="13">
    <source>
        <dbReference type="ARBA" id="ARBA00023010"/>
    </source>
</evidence>
<dbReference type="HAMAP" id="MF_01382">
    <property type="entry name" value="SecA"/>
    <property type="match status" value="1"/>
</dbReference>
<dbReference type="InterPro" id="IPR014001">
    <property type="entry name" value="Helicase_ATP-bd"/>
</dbReference>
<sequence length="843" mass="96093">MGFLSKILDGNNKEIKQLGKLADKVIALEEKTAILTDEEIRNKTKQFQTELADIENVKKQNDYLDKILPEAYALVREGSKRVFNMTPYKVQIMGGIAIHKGDIAEMRTGEGKTLTATMPTYLNALAGRGVHVITVNEYLSSVQSEEMAELYNFLGLTVGLNLNSKTTEEKRDAYAQDITYSTNNELGFDYLRDNMVNYSEDRVMRPLHFAIIDEVDSILIDEARTPLIISGEAEKSTSLYTQANVFAKMLKQDEDYKYDEKTKAVHLTEQGADKAERMFKVENLYDVQNVDVISHINTALRAHVTLQRDVDYMVVDGEVLIVDQFTGRTMPGRRFSEGLHQAIEAKEGVQIQNESKTMASITFQNYFRMYNKLAGMTGTAKTEEEEFRNIYNMTVTQIPTNKPVQRRDKSDLIYISQKGKFDAVVEDVVEKHKAGQPVLLGTVAVETSEYISNLLKKRGIRHDVLNAKNHEREAEIVAGAGQKGAVTIATNMAGRGTDIKLGEGVEELGGLAVIGTERHESRRIDDQLRGRSGRQGDKGDSRFYLSLQDELMIRFGSERLQKMMSRLGLDDSTPIESKMVSRAVESAQKRVEGNNFDARKRILEYDEVLRKQREIIYNERNSIIDEEDSSQVVDAMLRSTLQRSINYYINTADDEPEYQPFIDYINDIFLQEGDITEDDIKGKDAEDIFEVVWAKIEKAYQSQKDILEEQMNEFERMILLRSIDSHWTDHIDTMDQLRQGIHLRSYAQQNPLRDYQNEGHELFDIMMQNIEEDTCKYILKSVVQVEDNIEREKTTEFGEAKHVSAEDGKEKVKAQPIVKGEQVGRNDECPCGSGKKYKNCHGK</sequence>
<evidence type="ECO:0000256" key="12">
    <source>
        <dbReference type="ARBA" id="ARBA00022967"/>
    </source>
</evidence>
<evidence type="ECO:0000256" key="1">
    <source>
        <dbReference type="ARBA" id="ARBA00001947"/>
    </source>
</evidence>
<dbReference type="PROSITE" id="PS51196">
    <property type="entry name" value="SECA_MOTOR_DEAD"/>
    <property type="match status" value="1"/>
</dbReference>
<dbReference type="Gene3D" id="1.10.3060.10">
    <property type="entry name" value="Helical scaffold and wing domains of SecA"/>
    <property type="match status" value="1"/>
</dbReference>
<dbReference type="SMART" id="SM00958">
    <property type="entry name" value="SecA_PP_bind"/>
    <property type="match status" value="1"/>
</dbReference>
<dbReference type="InterPro" id="IPR036266">
    <property type="entry name" value="SecA_Wing/Scaffold_sf"/>
</dbReference>
<evidence type="ECO:0000256" key="16">
    <source>
        <dbReference type="RuleBase" id="RU003874"/>
    </source>
</evidence>
<dbReference type="InterPro" id="IPR027417">
    <property type="entry name" value="P-loop_NTPase"/>
</dbReference>
<dbReference type="PANTHER" id="PTHR30612">
    <property type="entry name" value="SECA INNER MEMBRANE COMPONENT OF SEC PROTEIN SECRETION SYSTEM"/>
    <property type="match status" value="1"/>
</dbReference>
<dbReference type="PROSITE" id="PS51192">
    <property type="entry name" value="HELICASE_ATP_BIND_1"/>
    <property type="match status" value="1"/>
</dbReference>
<dbReference type="Pfam" id="PF01043">
    <property type="entry name" value="SecA_PP_bind"/>
    <property type="match status" value="1"/>
</dbReference>
<comment type="cofactor">
    <cofactor evidence="1">
        <name>Zn(2+)</name>
        <dbReference type="ChEBI" id="CHEBI:29105"/>
    </cofactor>
</comment>
<dbReference type="GO" id="GO:0008564">
    <property type="term" value="F:protein-exporting ATPase activity"/>
    <property type="evidence" value="ECO:0007669"/>
    <property type="project" value="UniProtKB-EC"/>
</dbReference>
<keyword evidence="12 15" id="KW-1278">Translocase</keyword>
<evidence type="ECO:0000256" key="5">
    <source>
        <dbReference type="ARBA" id="ARBA00022475"/>
    </source>
</evidence>
<dbReference type="Gene3D" id="3.90.1440.10">
    <property type="entry name" value="SecA, preprotein cross-linking domain"/>
    <property type="match status" value="1"/>
</dbReference>
<dbReference type="Gene3D" id="3.40.50.300">
    <property type="entry name" value="P-loop containing nucleotide triphosphate hydrolases"/>
    <property type="match status" value="2"/>
</dbReference>
<evidence type="ECO:0000256" key="11">
    <source>
        <dbReference type="ARBA" id="ARBA00022927"/>
    </source>
</evidence>
<gene>
    <name evidence="15 21" type="primary">secA</name>
    <name evidence="21" type="ORF">BN1326_50258</name>
</gene>
<feature type="domain" description="Helicase C-terminal" evidence="19">
    <location>
        <begin position="420"/>
        <end position="581"/>
    </location>
</feature>
<comment type="subunit">
    <text evidence="15">Monomer and homodimer. Part of the essential Sec protein translocation apparatus which comprises SecA, SecYEG and auxiliary proteins SecDF. Other proteins may also be involved.</text>
</comment>
<name>A0A7U7JTI9_9STAP</name>
<dbReference type="InterPro" id="IPR000185">
    <property type="entry name" value="SecA"/>
</dbReference>
<comment type="caution">
    <text evidence="21">The sequence shown here is derived from an EMBL/GenBank/DDBJ whole genome shotgun (WGS) entry which is preliminary data.</text>
</comment>
<feature type="compositionally biased region" description="Basic and acidic residues" evidence="17">
    <location>
        <begin position="799"/>
        <end position="813"/>
    </location>
</feature>
<dbReference type="FunFam" id="3.90.1440.10:FF:000002">
    <property type="entry name" value="Protein translocase subunit SecA"/>
    <property type="match status" value="1"/>
</dbReference>
<keyword evidence="22" id="KW-1185">Reference proteome</keyword>
<dbReference type="Pfam" id="PF02810">
    <property type="entry name" value="SEC-C"/>
    <property type="match status" value="1"/>
</dbReference>
<dbReference type="Pfam" id="PF21090">
    <property type="entry name" value="P-loop_SecA"/>
    <property type="match status" value="1"/>
</dbReference>
<dbReference type="SMART" id="SM00957">
    <property type="entry name" value="SecA_DEAD"/>
    <property type="match status" value="1"/>
</dbReference>
<dbReference type="InterPro" id="IPR036670">
    <property type="entry name" value="SecA_X-link_sf"/>
</dbReference>
<comment type="function">
    <text evidence="15">Part of the Sec protein translocase complex. Interacts with the SecYEG preprotein conducting channel. Has a central role in coupling the hydrolysis of ATP to the transfer of proteins into and across the cell membrane, serving as an ATP-driven molecular motor driving the stepwise translocation of polypeptide chains across the membrane.</text>
</comment>
<feature type="region of interest" description="Disordered" evidence="17">
    <location>
        <begin position="799"/>
        <end position="825"/>
    </location>
</feature>
<evidence type="ECO:0000313" key="21">
    <source>
        <dbReference type="EMBL" id="CRI24120.1"/>
    </source>
</evidence>
<keyword evidence="4 15" id="KW-0813">Transport</keyword>
<dbReference type="AlphaFoldDB" id="A0A7U7JTI9"/>
<dbReference type="SUPFAM" id="SSF81886">
    <property type="entry name" value="Helical scaffold and wing domains of SecA"/>
    <property type="match status" value="1"/>
</dbReference>
<comment type="similarity">
    <text evidence="3 15 16">Belongs to the SecA family.</text>
</comment>
<dbReference type="NCBIfam" id="TIGR00963">
    <property type="entry name" value="secA"/>
    <property type="match status" value="1"/>
</dbReference>
<dbReference type="InterPro" id="IPR020937">
    <property type="entry name" value="SecA_CS"/>
</dbReference>
<evidence type="ECO:0000259" key="18">
    <source>
        <dbReference type="PROSITE" id="PS51192"/>
    </source>
</evidence>
<dbReference type="RefSeq" id="WP_000506539.1">
    <property type="nucleotide sequence ID" value="NC_016941.1"/>
</dbReference>
<feature type="binding site" evidence="15">
    <location>
        <position position="91"/>
    </location>
    <ligand>
        <name>ATP</name>
        <dbReference type="ChEBI" id="CHEBI:30616"/>
    </ligand>
</feature>
<dbReference type="FunFam" id="3.40.50.300:FF:000694">
    <property type="entry name" value="Preprotein translocase subunit SecA"/>
    <property type="match status" value="1"/>
</dbReference>
<evidence type="ECO:0000313" key="22">
    <source>
        <dbReference type="Proteomes" id="UP000236509"/>
    </source>
</evidence>
<evidence type="ECO:0000256" key="9">
    <source>
        <dbReference type="ARBA" id="ARBA00022833"/>
    </source>
</evidence>
<accession>A0A7U7JTI9</accession>
<dbReference type="Pfam" id="PF07516">
    <property type="entry name" value="SecA_SW"/>
    <property type="match status" value="1"/>
</dbReference>
<dbReference type="GeneID" id="66839044"/>
<evidence type="ECO:0000256" key="10">
    <source>
        <dbReference type="ARBA" id="ARBA00022840"/>
    </source>
</evidence>
<reference evidence="21 22" key="1">
    <citation type="submission" date="2015-04" db="EMBL/GenBank/DDBJ databases">
        <authorList>
            <person name="Cao L."/>
            <person name="Gao C.H."/>
        </authorList>
    </citation>
    <scope>NUCLEOTIDE SEQUENCE [LARGE SCALE GENOMIC DNA]</scope>
    <source>
        <strain evidence="21 22">SH3</strain>
    </source>
</reference>
<dbReference type="InterPro" id="IPR044722">
    <property type="entry name" value="SecA_SF2_C"/>
</dbReference>
<dbReference type="InterPro" id="IPR014018">
    <property type="entry name" value="SecA_motor_DEAD"/>
</dbReference>
<feature type="binding site" evidence="15">
    <location>
        <begin position="109"/>
        <end position="113"/>
    </location>
    <ligand>
        <name>ATP</name>
        <dbReference type="ChEBI" id="CHEBI:30616"/>
    </ligand>
</feature>
<keyword evidence="13 15" id="KW-0811">Translocation</keyword>
<dbReference type="Pfam" id="PF07517">
    <property type="entry name" value="SecA_DEAD"/>
    <property type="match status" value="1"/>
</dbReference>
<dbReference type="Proteomes" id="UP000236509">
    <property type="component" value="Unassembled WGS sequence"/>
</dbReference>
<organism evidence="21 22">
    <name type="scientific">Staphylococcus argenteus</name>
    <dbReference type="NCBI Taxonomy" id="985002"/>
    <lineage>
        <taxon>Bacteria</taxon>
        <taxon>Bacillati</taxon>
        <taxon>Bacillota</taxon>
        <taxon>Bacilli</taxon>
        <taxon>Bacillales</taxon>
        <taxon>Staphylococcaceae</taxon>
        <taxon>Staphylococcus</taxon>
    </lineage>
</organism>
<comment type="catalytic activity">
    <reaction evidence="15">
        <text>ATP + H2O + cellular proteinSide 1 = ADP + phosphate + cellular proteinSide 2.</text>
        <dbReference type="EC" id="7.4.2.8"/>
    </reaction>
</comment>
<dbReference type="CDD" id="cd17928">
    <property type="entry name" value="DEXDc_SecA"/>
    <property type="match status" value="1"/>
</dbReference>